<accession>A0A090NIW3</accession>
<dbReference type="Pfam" id="PF00313">
    <property type="entry name" value="CSD"/>
    <property type="match status" value="1"/>
</dbReference>
<proteinExistence type="predicted"/>
<keyword evidence="2" id="KW-0963">Cytoplasm</keyword>
<dbReference type="PATRIC" id="fig|1401327.3.peg.1580"/>
<dbReference type="SUPFAM" id="SSF50249">
    <property type="entry name" value="Nucleic acid-binding proteins"/>
    <property type="match status" value="1"/>
</dbReference>
<evidence type="ECO:0000259" key="4">
    <source>
        <dbReference type="PROSITE" id="PS51857"/>
    </source>
</evidence>
<evidence type="ECO:0000313" key="5">
    <source>
        <dbReference type="EMBL" id="ESU80051.1"/>
    </source>
</evidence>
<dbReference type="GO" id="GO:0005829">
    <property type="term" value="C:cytosol"/>
    <property type="evidence" value="ECO:0007669"/>
    <property type="project" value="UniProtKB-ARBA"/>
</dbReference>
<dbReference type="GeneID" id="93776424"/>
<comment type="caution">
    <text evidence="5">The sequence shown here is derived from an EMBL/GenBank/DDBJ whole genome shotgun (WGS) entry which is preliminary data.</text>
</comment>
<dbReference type="PROSITE" id="PS51857">
    <property type="entry name" value="CSD_2"/>
    <property type="match status" value="1"/>
</dbReference>
<dbReference type="AlphaFoldDB" id="A0A090NIW3"/>
<protein>
    <submittedName>
        <fullName evidence="5">Cold shock protein</fullName>
    </submittedName>
</protein>
<dbReference type="PANTHER" id="PTHR11544">
    <property type="entry name" value="COLD SHOCK DOMAIN CONTAINING PROTEINS"/>
    <property type="match status" value="1"/>
</dbReference>
<dbReference type="SMART" id="SM00357">
    <property type="entry name" value="CSP"/>
    <property type="match status" value="1"/>
</dbReference>
<feature type="domain" description="CSD" evidence="4">
    <location>
        <begin position="4"/>
        <end position="69"/>
    </location>
</feature>
<reference evidence="5 6" key="1">
    <citation type="submission" date="2013-10" db="EMBL/GenBank/DDBJ databases">
        <title>Draft genomes and the virulence plasmids of Sd1617 vaccine constructs: WRSd3 and WRSd5.</title>
        <authorList>
            <person name="Aksomboon Vongsawan A."/>
            <person name="Venkatesan M.M."/>
            <person name="Vaisvil B."/>
            <person name="Emel G."/>
            <person name="Kepatral V."/>
            <person name="Sethabutr O."/>
            <person name="Serichantalergs O."/>
            <person name="Mason C."/>
        </authorList>
    </citation>
    <scope>NUCLEOTIDE SEQUENCE [LARGE SCALE GENOMIC DNA]</scope>
    <source>
        <strain evidence="5 6">WRSd3</strain>
    </source>
</reference>
<evidence type="ECO:0000256" key="1">
    <source>
        <dbReference type="ARBA" id="ARBA00004496"/>
    </source>
</evidence>
<sequence>MSRKMTGIVKTFDRKSGKGFIIPSDGRKEVQVHISAFTPRDAEVLIPGLRVEFCRVNGLRGPTAANVYLS</sequence>
<dbReference type="CDD" id="cd04458">
    <property type="entry name" value="CSP_CDS"/>
    <property type="match status" value="1"/>
</dbReference>
<dbReference type="EMBL" id="AXUT01000124">
    <property type="protein sequence ID" value="ESU80051.1"/>
    <property type="molecule type" value="Genomic_DNA"/>
</dbReference>
<name>A0A090NIW3_SHIDY</name>
<dbReference type="InterPro" id="IPR019844">
    <property type="entry name" value="CSD_CS"/>
</dbReference>
<dbReference type="Gene3D" id="2.40.50.140">
    <property type="entry name" value="Nucleic acid-binding proteins"/>
    <property type="match status" value="1"/>
</dbReference>
<dbReference type="NCBIfam" id="NF012007">
    <property type="entry name" value="PRK15463.1"/>
    <property type="match status" value="1"/>
</dbReference>
<evidence type="ECO:0000256" key="3">
    <source>
        <dbReference type="RuleBase" id="RU000408"/>
    </source>
</evidence>
<dbReference type="GO" id="GO:0003676">
    <property type="term" value="F:nucleic acid binding"/>
    <property type="evidence" value="ECO:0007669"/>
    <property type="project" value="InterPro"/>
</dbReference>
<dbReference type="InterPro" id="IPR012340">
    <property type="entry name" value="NA-bd_OB-fold"/>
</dbReference>
<dbReference type="PROSITE" id="PS00352">
    <property type="entry name" value="CSD_1"/>
    <property type="match status" value="1"/>
</dbReference>
<dbReference type="PIRSF" id="PIRSF002599">
    <property type="entry name" value="Cold_shock_A"/>
    <property type="match status" value="1"/>
</dbReference>
<dbReference type="Proteomes" id="UP000017944">
    <property type="component" value="Unassembled WGS sequence"/>
</dbReference>
<dbReference type="InterPro" id="IPR012156">
    <property type="entry name" value="Cold_shock_CspA"/>
</dbReference>
<gene>
    <name evidence="5" type="ORF">WRSd3_01700</name>
</gene>
<evidence type="ECO:0000313" key="6">
    <source>
        <dbReference type="Proteomes" id="UP000017944"/>
    </source>
</evidence>
<organism evidence="5 6">
    <name type="scientific">Shigella dysenteriae WRSd3</name>
    <dbReference type="NCBI Taxonomy" id="1401327"/>
    <lineage>
        <taxon>Bacteria</taxon>
        <taxon>Pseudomonadati</taxon>
        <taxon>Pseudomonadota</taxon>
        <taxon>Gammaproteobacteria</taxon>
        <taxon>Enterobacterales</taxon>
        <taxon>Enterobacteriaceae</taxon>
        <taxon>Shigella</taxon>
    </lineage>
</organism>
<evidence type="ECO:0000256" key="2">
    <source>
        <dbReference type="ARBA" id="ARBA00022490"/>
    </source>
</evidence>
<dbReference type="InterPro" id="IPR011129">
    <property type="entry name" value="CSD"/>
</dbReference>
<dbReference type="SMR" id="A0A090NIW3"/>
<dbReference type="InterPro" id="IPR050181">
    <property type="entry name" value="Cold_shock_domain"/>
</dbReference>
<dbReference type="NCBIfam" id="NF012008">
    <property type="entry name" value="PRK15464.1"/>
    <property type="match status" value="1"/>
</dbReference>
<comment type="subcellular location">
    <subcellularLocation>
        <location evidence="1 3">Cytoplasm</location>
    </subcellularLocation>
</comment>
<dbReference type="RefSeq" id="WP_000087763.1">
    <property type="nucleotide sequence ID" value="NZ_AXUT01000124.1"/>
</dbReference>
<dbReference type="InterPro" id="IPR002059">
    <property type="entry name" value="CSP_DNA-bd"/>
</dbReference>